<dbReference type="AlphaFoldDB" id="A0A9X1XV09"/>
<protein>
    <submittedName>
        <fullName evidence="1">Uncharacterized protein</fullName>
    </submittedName>
</protein>
<dbReference type="EMBL" id="JALNUB010000021">
    <property type="protein sequence ID" value="MCK8143373.1"/>
    <property type="molecule type" value="Genomic_DNA"/>
</dbReference>
<keyword evidence="2" id="KW-1185">Reference proteome</keyword>
<gene>
    <name evidence="1" type="ORF">MW871_15890</name>
</gene>
<sequence>MDLLNTISEINPKIIHASDLWMNDEILINIDSEIGEFTFSKDTWGFAFLMAENNQKSLLRINSILEVAEHFEKIEVDFEDYKLK</sequence>
<proteinExistence type="predicted"/>
<reference evidence="1" key="1">
    <citation type="submission" date="2022-04" db="EMBL/GenBank/DDBJ databases">
        <title>Flavobacterium pygoscelis sp. nov. isolated from Chinstrap chick (Pygoscelis antarcticus).</title>
        <authorList>
            <person name="Irgang R."/>
            <person name="Poblete-Morales M."/>
            <person name="Avendano-Herrera R."/>
        </authorList>
    </citation>
    <scope>NUCLEOTIDE SEQUENCE</scope>
    <source>
        <strain evidence="1">I-SCBP12n</strain>
    </source>
</reference>
<organism evidence="1 2">
    <name type="scientific">Flavobacterium pygoscelis</name>
    <dbReference type="NCBI Taxonomy" id="2893176"/>
    <lineage>
        <taxon>Bacteria</taxon>
        <taxon>Pseudomonadati</taxon>
        <taxon>Bacteroidota</taxon>
        <taxon>Flavobacteriia</taxon>
        <taxon>Flavobacteriales</taxon>
        <taxon>Flavobacteriaceae</taxon>
        <taxon>Flavobacterium</taxon>
    </lineage>
</organism>
<name>A0A9X1XV09_9FLAO</name>
<dbReference type="RefSeq" id="WP_248429377.1">
    <property type="nucleotide sequence ID" value="NZ_JALNUB010000021.1"/>
</dbReference>
<evidence type="ECO:0000313" key="2">
    <source>
        <dbReference type="Proteomes" id="UP001139260"/>
    </source>
</evidence>
<evidence type="ECO:0000313" key="1">
    <source>
        <dbReference type="EMBL" id="MCK8143373.1"/>
    </source>
</evidence>
<comment type="caution">
    <text evidence="1">The sequence shown here is derived from an EMBL/GenBank/DDBJ whole genome shotgun (WGS) entry which is preliminary data.</text>
</comment>
<accession>A0A9X1XV09</accession>
<dbReference type="Proteomes" id="UP001139260">
    <property type="component" value="Unassembled WGS sequence"/>
</dbReference>